<sequence length="322" mass="37456">MSERIDHDRLFKELISTFFIEFIELFFPEVIKYIDINSVSLLDKEIFTDVTAGDKYETDLIAKVKFLGEPSYFLVHIEAESGAKSKFNQRMFRYFSRLHEKFDLPIYPIVIFSYSSPKTLATNNYQINFPDLEVLKFNYQVIQLNQLNWRDFLNSQNPVASALMSKMNIAPADRPKVKAECLRLLVTLKLNPAKMQLISGFIDTYLRLNKIEEEKFAAEIGSLIPAEKEEVMQIVTSWMEQGIEQGIERGIQQGIQQGRQEAITKEKDLIVRQIKRKVGNIDMELETRIKSLNLEIIEVLAEAIFDFATVEDLRNWLDNLHD</sequence>
<dbReference type="PANTHER" id="PTHR35586:SF1">
    <property type="entry name" value="SLL1691 PROTEIN"/>
    <property type="match status" value="1"/>
</dbReference>
<keyword evidence="4" id="KW-1185">Reference proteome</keyword>
<dbReference type="RefSeq" id="WP_190382283.1">
    <property type="nucleotide sequence ID" value="NZ_JACJQT010000006.1"/>
</dbReference>
<proteinExistence type="predicted"/>
<dbReference type="PANTHER" id="PTHR35586">
    <property type="entry name" value="SLL1691 PROTEIN"/>
    <property type="match status" value="1"/>
</dbReference>
<evidence type="ECO:0000313" key="4">
    <source>
        <dbReference type="Proteomes" id="UP000606721"/>
    </source>
</evidence>
<organism evidence="3 4">
    <name type="scientific">Aphanizomenon flos-aquae FACHB-1040</name>
    <dbReference type="NCBI Taxonomy" id="2692887"/>
    <lineage>
        <taxon>Bacteria</taxon>
        <taxon>Bacillati</taxon>
        <taxon>Cyanobacteriota</taxon>
        <taxon>Cyanophyceae</taxon>
        <taxon>Nostocales</taxon>
        <taxon>Aphanizomenonaceae</taxon>
        <taxon>Aphanizomenon</taxon>
    </lineage>
</organism>
<evidence type="ECO:0000259" key="2">
    <source>
        <dbReference type="Pfam" id="PF14261"/>
    </source>
</evidence>
<protein>
    <submittedName>
        <fullName evidence="3">DUF4351 domain-containing protein</fullName>
    </submittedName>
</protein>
<dbReference type="Pfam" id="PF14261">
    <property type="entry name" value="DUF4351"/>
    <property type="match status" value="1"/>
</dbReference>
<dbReference type="InterPro" id="IPR006842">
    <property type="entry name" value="Transposase_31"/>
</dbReference>
<dbReference type="InterPro" id="IPR025587">
    <property type="entry name" value="DUF4351"/>
</dbReference>
<comment type="caution">
    <text evidence="3">The sequence shown here is derived from an EMBL/GenBank/DDBJ whole genome shotgun (WGS) entry which is preliminary data.</text>
</comment>
<dbReference type="Pfam" id="PF04754">
    <property type="entry name" value="Transposase_31"/>
    <property type="match status" value="1"/>
</dbReference>
<feature type="domain" description="DUF4351" evidence="2">
    <location>
        <begin position="256"/>
        <end position="317"/>
    </location>
</feature>
<accession>A0ABR8BUV3</accession>
<name>A0ABR8BUV3_APHFL</name>
<feature type="domain" description="Transposase (putative) YhgA-like" evidence="1">
    <location>
        <begin position="6"/>
        <end position="102"/>
    </location>
</feature>
<dbReference type="Proteomes" id="UP000606721">
    <property type="component" value="Unassembled WGS sequence"/>
</dbReference>
<reference evidence="3 4" key="1">
    <citation type="journal article" date="2020" name="ISME J.">
        <title>Comparative genomics reveals insights into cyanobacterial evolution and habitat adaptation.</title>
        <authorList>
            <person name="Chen M.Y."/>
            <person name="Teng W.K."/>
            <person name="Zhao L."/>
            <person name="Hu C.X."/>
            <person name="Zhou Y.K."/>
            <person name="Han B.P."/>
            <person name="Song L.R."/>
            <person name="Shu W.S."/>
        </authorList>
    </citation>
    <scope>NUCLEOTIDE SEQUENCE [LARGE SCALE GENOMIC DNA]</scope>
    <source>
        <strain evidence="3 4">FACHB-1040</strain>
    </source>
</reference>
<evidence type="ECO:0000259" key="1">
    <source>
        <dbReference type="Pfam" id="PF04754"/>
    </source>
</evidence>
<dbReference type="EMBL" id="JACJQT010000006">
    <property type="protein sequence ID" value="MBD2277462.1"/>
    <property type="molecule type" value="Genomic_DNA"/>
</dbReference>
<gene>
    <name evidence="3" type="ORF">H6F99_03725</name>
</gene>
<evidence type="ECO:0000313" key="3">
    <source>
        <dbReference type="EMBL" id="MBD2277462.1"/>
    </source>
</evidence>